<dbReference type="PANTHER" id="PTHR42852:SF6">
    <property type="entry name" value="THIOL:DISULFIDE INTERCHANGE PROTEIN DSBE"/>
    <property type="match status" value="1"/>
</dbReference>
<name>A0ABT7CUB3_9BACT</name>
<evidence type="ECO:0000256" key="4">
    <source>
        <dbReference type="ARBA" id="ARBA00023284"/>
    </source>
</evidence>
<keyword evidence="2" id="KW-0201">Cytochrome c-type biogenesis</keyword>
<evidence type="ECO:0000259" key="5">
    <source>
        <dbReference type="PROSITE" id="PS51352"/>
    </source>
</evidence>
<dbReference type="Gene3D" id="3.40.30.10">
    <property type="entry name" value="Glutaredoxin"/>
    <property type="match status" value="1"/>
</dbReference>
<keyword evidence="4" id="KW-0676">Redox-active center</keyword>
<dbReference type="SUPFAM" id="SSF52833">
    <property type="entry name" value="Thioredoxin-like"/>
    <property type="match status" value="1"/>
</dbReference>
<feature type="domain" description="Thioredoxin" evidence="5">
    <location>
        <begin position="338"/>
        <end position="500"/>
    </location>
</feature>
<evidence type="ECO:0000256" key="3">
    <source>
        <dbReference type="ARBA" id="ARBA00023157"/>
    </source>
</evidence>
<dbReference type="InterPro" id="IPR050553">
    <property type="entry name" value="Thioredoxin_ResA/DsbE_sf"/>
</dbReference>
<dbReference type="InterPro" id="IPR013766">
    <property type="entry name" value="Thioredoxin_domain"/>
</dbReference>
<dbReference type="PANTHER" id="PTHR42852">
    <property type="entry name" value="THIOL:DISULFIDE INTERCHANGE PROTEIN DSBE"/>
    <property type="match status" value="1"/>
</dbReference>
<keyword evidence="7" id="KW-1185">Reference proteome</keyword>
<evidence type="ECO:0000313" key="6">
    <source>
        <dbReference type="EMBL" id="MDJ1496224.1"/>
    </source>
</evidence>
<dbReference type="InterPro" id="IPR036249">
    <property type="entry name" value="Thioredoxin-like_sf"/>
</dbReference>
<dbReference type="RefSeq" id="WP_314000861.1">
    <property type="nucleotide sequence ID" value="NZ_JASJOR010000002.1"/>
</dbReference>
<dbReference type="CDD" id="cd02966">
    <property type="entry name" value="TlpA_like_family"/>
    <property type="match status" value="1"/>
</dbReference>
<evidence type="ECO:0000313" key="7">
    <source>
        <dbReference type="Proteomes" id="UP001228581"/>
    </source>
</evidence>
<dbReference type="InterPro" id="IPR013740">
    <property type="entry name" value="Redoxin"/>
</dbReference>
<protein>
    <submittedName>
        <fullName evidence="6">TlpA disulfide reductase family protein</fullName>
    </submittedName>
</protein>
<organism evidence="6 7">
    <name type="scientific">Xanthocytophaga flava</name>
    <dbReference type="NCBI Taxonomy" id="3048013"/>
    <lineage>
        <taxon>Bacteria</taxon>
        <taxon>Pseudomonadati</taxon>
        <taxon>Bacteroidota</taxon>
        <taxon>Cytophagia</taxon>
        <taxon>Cytophagales</taxon>
        <taxon>Rhodocytophagaceae</taxon>
        <taxon>Xanthocytophaga</taxon>
    </lineage>
</organism>
<comment type="subcellular location">
    <subcellularLocation>
        <location evidence="1">Cell envelope</location>
    </subcellularLocation>
</comment>
<accession>A0ABT7CUB3</accession>
<keyword evidence="3" id="KW-1015">Disulfide bond</keyword>
<gene>
    <name evidence="6" type="ORF">QNI19_25020</name>
</gene>
<dbReference type="Pfam" id="PF08534">
    <property type="entry name" value="Redoxin"/>
    <property type="match status" value="1"/>
</dbReference>
<evidence type="ECO:0000256" key="1">
    <source>
        <dbReference type="ARBA" id="ARBA00004196"/>
    </source>
</evidence>
<dbReference type="PROSITE" id="PS51352">
    <property type="entry name" value="THIOREDOXIN_2"/>
    <property type="match status" value="1"/>
</dbReference>
<proteinExistence type="predicted"/>
<sequence length="502" mass="58232">MIRFYTWLMPLFILQGPAVHIPLYAQMLLSGTIRNVSSDTQITINIPYDNWYHTQNSISLSLKSDGTFATTLPVHKAQTFFMDIEGKRIYLYGQPNRKLFISYDAKAEEATLSFAGSLARENTCWLTLGFTFYKLFPQNWNDTLTKPEEIFSQLQQNKEKTLANLSKLTQKTSGPFQQLTRWNLTYFSISKLWDILFENGLLTTANPVAINIDSWRKVLIQAYASEPLSNSKALDAYHYQQVISYYPHYFKLKAASKQEFIQQCETLFQKPFAKTKQQMRQHGKRYLDYIVIKQTLTGKSLERAIASFLISGIQMGDLTYQAEAYEDFVNSFPKSSYRMPLNKYRKMYLESSDSTALSGVEYINKPSTLQQILELHKGRIIYVDIWGSWCTPCRQQFTFVKLLKETFKNQPVDFVYIAIEKRTQAEKKWKETIAFYKLEGQHVLADKTLTEEIKELYESGQGVVFPSYLLFDRQGRLVTTHASPPSSTTKLYQEIDTLLKTK</sequence>
<comment type="caution">
    <text evidence="6">The sequence shown here is derived from an EMBL/GenBank/DDBJ whole genome shotgun (WGS) entry which is preliminary data.</text>
</comment>
<reference evidence="6 7" key="1">
    <citation type="submission" date="2023-05" db="EMBL/GenBank/DDBJ databases">
        <authorList>
            <person name="Zhang X."/>
        </authorList>
    </citation>
    <scope>NUCLEOTIDE SEQUENCE [LARGE SCALE GENOMIC DNA]</scope>
    <source>
        <strain evidence="6 7">DM2B3-1</strain>
    </source>
</reference>
<dbReference type="Proteomes" id="UP001228581">
    <property type="component" value="Unassembled WGS sequence"/>
</dbReference>
<dbReference type="EMBL" id="JASJOT010000020">
    <property type="protein sequence ID" value="MDJ1496224.1"/>
    <property type="molecule type" value="Genomic_DNA"/>
</dbReference>
<evidence type="ECO:0000256" key="2">
    <source>
        <dbReference type="ARBA" id="ARBA00022748"/>
    </source>
</evidence>